<proteinExistence type="predicted"/>
<keyword evidence="5" id="KW-0094">Blood coagulation</keyword>
<comment type="caution">
    <text evidence="10">The sequence shown here is derived from an EMBL/GenBank/DDBJ whole genome shotgun (WGS) entry which is preliminary data.</text>
</comment>
<dbReference type="EMBL" id="JAOPHQ010005730">
    <property type="protein sequence ID" value="KAK0134174.1"/>
    <property type="molecule type" value="Genomic_DNA"/>
</dbReference>
<keyword evidence="3" id="KW-0356">Hemostasis</keyword>
<comment type="subunit">
    <text evidence="7">Heterohexamer; disulfide linked. Contains 2 sets of 3 non-identical chains (alpha, beta and gamma). The 2 heterotrimers are in head to head conformation with the N-termini in a small central domain.</text>
</comment>
<dbReference type="GO" id="GO:0005102">
    <property type="term" value="F:signaling receptor binding"/>
    <property type="evidence" value="ECO:0007669"/>
    <property type="project" value="InterPro"/>
</dbReference>
<dbReference type="InterPro" id="IPR012290">
    <property type="entry name" value="Fibrinogen_a/b/g_coil_dom"/>
</dbReference>
<accession>A0AA47M5Y6</accession>
<dbReference type="GO" id="GO:0030168">
    <property type="term" value="P:platelet activation"/>
    <property type="evidence" value="ECO:0007669"/>
    <property type="project" value="InterPro"/>
</dbReference>
<evidence type="ECO:0000256" key="4">
    <source>
        <dbReference type="ARBA" id="ARBA00023054"/>
    </source>
</evidence>
<evidence type="ECO:0000256" key="7">
    <source>
        <dbReference type="ARBA" id="ARBA00025974"/>
    </source>
</evidence>
<dbReference type="Pfam" id="PF08702">
    <property type="entry name" value="Fib_alpha"/>
    <property type="match status" value="1"/>
</dbReference>
<feature type="domain" description="Fibrinogen alpha/beta/gamma chain coiled coil" evidence="9">
    <location>
        <begin position="11"/>
        <end position="72"/>
    </location>
</feature>
<keyword evidence="4" id="KW-0175">Coiled coil</keyword>
<evidence type="ECO:0000256" key="8">
    <source>
        <dbReference type="SAM" id="MobiDB-lite"/>
    </source>
</evidence>
<evidence type="ECO:0000256" key="2">
    <source>
        <dbReference type="ARBA" id="ARBA00022525"/>
    </source>
</evidence>
<organism evidence="10 11">
    <name type="scientific">Merluccius polli</name>
    <name type="common">Benguela hake</name>
    <name type="synonym">Merluccius cadenati</name>
    <dbReference type="NCBI Taxonomy" id="89951"/>
    <lineage>
        <taxon>Eukaryota</taxon>
        <taxon>Metazoa</taxon>
        <taxon>Chordata</taxon>
        <taxon>Craniata</taxon>
        <taxon>Vertebrata</taxon>
        <taxon>Euteleostomi</taxon>
        <taxon>Actinopterygii</taxon>
        <taxon>Neopterygii</taxon>
        <taxon>Teleostei</taxon>
        <taxon>Neoteleostei</taxon>
        <taxon>Acanthomorphata</taxon>
        <taxon>Zeiogadaria</taxon>
        <taxon>Gadariae</taxon>
        <taxon>Gadiformes</taxon>
        <taxon>Gadoidei</taxon>
        <taxon>Merlucciidae</taxon>
        <taxon>Merluccius</taxon>
    </lineage>
</organism>
<dbReference type="SUPFAM" id="SSF58010">
    <property type="entry name" value="Fibrinogen coiled-coil and central regions"/>
    <property type="match status" value="1"/>
</dbReference>
<gene>
    <name evidence="10" type="primary">fgg</name>
    <name evidence="10" type="ORF">N1851_030262</name>
</gene>
<name>A0AA47M5Y6_MERPO</name>
<evidence type="ECO:0000256" key="5">
    <source>
        <dbReference type="ARBA" id="ARBA00023084"/>
    </source>
</evidence>
<keyword evidence="2" id="KW-0964">Secreted</keyword>
<evidence type="ECO:0000256" key="1">
    <source>
        <dbReference type="ARBA" id="ARBA00004613"/>
    </source>
</evidence>
<evidence type="ECO:0000256" key="3">
    <source>
        <dbReference type="ARBA" id="ARBA00022696"/>
    </source>
</evidence>
<reference evidence="10" key="1">
    <citation type="journal article" date="2023" name="Front. Mar. Sci.">
        <title>A new Merluccius polli reference genome to investigate the effects of global change in West African waters.</title>
        <authorList>
            <person name="Mateo J.L."/>
            <person name="Blanco-Fernandez C."/>
            <person name="Garcia-Vazquez E."/>
            <person name="Machado-Schiaffino G."/>
        </authorList>
    </citation>
    <scope>NUCLEOTIDE SEQUENCE</scope>
    <source>
        <strain evidence="10">C29</strain>
        <tissue evidence="10">Fin</tissue>
    </source>
</reference>
<feature type="compositionally biased region" description="Polar residues" evidence="8">
    <location>
        <begin position="62"/>
        <end position="72"/>
    </location>
</feature>
<dbReference type="Gene3D" id="1.20.5.50">
    <property type="match status" value="1"/>
</dbReference>
<evidence type="ECO:0000313" key="10">
    <source>
        <dbReference type="EMBL" id="KAK0134174.1"/>
    </source>
</evidence>
<sequence length="81" mass="9113">MGNWRLGRLRGRYCPTTCGVAEHLFKYTPGVYENLDYMLGELERIGNLTRGAEATVVHMRDSTTSPQKTSQPGKIEIMPLV</sequence>
<comment type="subcellular location">
    <subcellularLocation>
        <location evidence="1">Secreted</location>
    </subcellularLocation>
</comment>
<feature type="region of interest" description="Disordered" evidence="8">
    <location>
        <begin position="59"/>
        <end position="81"/>
    </location>
</feature>
<keyword evidence="6" id="KW-1015">Disulfide bond</keyword>
<evidence type="ECO:0000256" key="6">
    <source>
        <dbReference type="ARBA" id="ARBA00023157"/>
    </source>
</evidence>
<dbReference type="GO" id="GO:0051258">
    <property type="term" value="P:protein polymerization"/>
    <property type="evidence" value="ECO:0007669"/>
    <property type="project" value="InterPro"/>
</dbReference>
<keyword evidence="11" id="KW-1185">Reference proteome</keyword>
<dbReference type="AlphaFoldDB" id="A0AA47M5Y6"/>
<evidence type="ECO:0000259" key="9">
    <source>
        <dbReference type="Pfam" id="PF08702"/>
    </source>
</evidence>
<dbReference type="Proteomes" id="UP001174136">
    <property type="component" value="Unassembled WGS sequence"/>
</dbReference>
<dbReference type="GO" id="GO:0005577">
    <property type="term" value="C:fibrinogen complex"/>
    <property type="evidence" value="ECO:0007669"/>
    <property type="project" value="InterPro"/>
</dbReference>
<evidence type="ECO:0000313" key="11">
    <source>
        <dbReference type="Proteomes" id="UP001174136"/>
    </source>
</evidence>
<protein>
    <submittedName>
        <fullName evidence="10">Fibrinogen gamma chain</fullName>
    </submittedName>
</protein>